<feature type="compositionally biased region" description="Polar residues" evidence="1">
    <location>
        <begin position="8"/>
        <end position="17"/>
    </location>
</feature>
<keyword evidence="2" id="KW-1133">Transmembrane helix</keyword>
<evidence type="ECO:0000313" key="3">
    <source>
        <dbReference type="EMBL" id="KOF81657.1"/>
    </source>
</evidence>
<dbReference type="AlphaFoldDB" id="A0A0L8GXM6"/>
<evidence type="ECO:0000256" key="1">
    <source>
        <dbReference type="SAM" id="MobiDB-lite"/>
    </source>
</evidence>
<gene>
    <name evidence="3" type="ORF">OCBIM_22026280mg</name>
</gene>
<feature type="region of interest" description="Disordered" evidence="1">
    <location>
        <begin position="1"/>
        <end position="23"/>
    </location>
</feature>
<keyword evidence="2" id="KW-0812">Transmembrane</keyword>
<keyword evidence="2" id="KW-0472">Membrane</keyword>
<evidence type="ECO:0000256" key="2">
    <source>
        <dbReference type="SAM" id="Phobius"/>
    </source>
</evidence>
<dbReference type="EMBL" id="KQ420022">
    <property type="protein sequence ID" value="KOF81657.1"/>
    <property type="molecule type" value="Genomic_DNA"/>
</dbReference>
<proteinExistence type="predicted"/>
<feature type="transmembrane region" description="Helical" evidence="2">
    <location>
        <begin position="46"/>
        <end position="66"/>
    </location>
</feature>
<sequence length="71" mass="8342">MVNRKNGYITQKNSFTESPVDRNGTEEATSQVEHHCSYRKSIACRAFVWCLFFIFMVFFLVDICLIRNISK</sequence>
<protein>
    <submittedName>
        <fullName evidence="3">Uncharacterized protein</fullName>
    </submittedName>
</protein>
<accession>A0A0L8GXM6</accession>
<organism evidence="3">
    <name type="scientific">Octopus bimaculoides</name>
    <name type="common">California two-spotted octopus</name>
    <dbReference type="NCBI Taxonomy" id="37653"/>
    <lineage>
        <taxon>Eukaryota</taxon>
        <taxon>Metazoa</taxon>
        <taxon>Spiralia</taxon>
        <taxon>Lophotrochozoa</taxon>
        <taxon>Mollusca</taxon>
        <taxon>Cephalopoda</taxon>
        <taxon>Coleoidea</taxon>
        <taxon>Octopodiformes</taxon>
        <taxon>Octopoda</taxon>
        <taxon>Incirrata</taxon>
        <taxon>Octopodidae</taxon>
        <taxon>Octopus</taxon>
    </lineage>
</organism>
<reference evidence="3" key="1">
    <citation type="submission" date="2015-07" db="EMBL/GenBank/DDBJ databases">
        <title>MeaNS - Measles Nucleotide Surveillance Program.</title>
        <authorList>
            <person name="Tran T."/>
            <person name="Druce J."/>
        </authorList>
    </citation>
    <scope>NUCLEOTIDE SEQUENCE</scope>
    <source>
        <strain evidence="3">UCB-OBI-ISO-001</strain>
        <tissue evidence="3">Gonad</tissue>
    </source>
</reference>
<name>A0A0L8GXM6_OCTBM</name>